<keyword evidence="12" id="KW-1185">Reference proteome</keyword>
<dbReference type="InterPro" id="IPR045349">
    <property type="entry name" value="SLC41A1-3"/>
</dbReference>
<evidence type="ECO:0000256" key="6">
    <source>
        <dbReference type="ARBA" id="ARBA00022989"/>
    </source>
</evidence>
<dbReference type="Gene3D" id="1.10.357.20">
    <property type="entry name" value="SLC41 divalent cation transporters, integral membrane domain"/>
    <property type="match status" value="2"/>
</dbReference>
<evidence type="ECO:0000256" key="8">
    <source>
        <dbReference type="ARBA" id="ARBA00023136"/>
    </source>
</evidence>
<dbReference type="FunFam" id="1.10.357.20:FF:000001">
    <property type="entry name" value="Solute carrier family 41 member 2"/>
    <property type="match status" value="1"/>
</dbReference>
<dbReference type="EMBL" id="OU896710">
    <property type="protein sequence ID" value="CAG9821134.1"/>
    <property type="molecule type" value="Genomic_DNA"/>
</dbReference>
<dbReference type="Pfam" id="PF01769">
    <property type="entry name" value="MgtE"/>
    <property type="match status" value="2"/>
</dbReference>
<feature type="transmembrane region" description="Helical" evidence="9">
    <location>
        <begin position="93"/>
        <end position="115"/>
    </location>
</feature>
<dbReference type="SUPFAM" id="SSF161093">
    <property type="entry name" value="MgtE membrane domain-like"/>
    <property type="match status" value="2"/>
</dbReference>
<keyword evidence="3" id="KW-0813">Transport</keyword>
<evidence type="ECO:0000256" key="7">
    <source>
        <dbReference type="ARBA" id="ARBA00023065"/>
    </source>
</evidence>
<keyword evidence="6 9" id="KW-1133">Transmembrane helix</keyword>
<dbReference type="AlphaFoldDB" id="A0A9N9SFP6"/>
<evidence type="ECO:0000259" key="10">
    <source>
        <dbReference type="Pfam" id="PF01769"/>
    </source>
</evidence>
<evidence type="ECO:0000313" key="12">
    <source>
        <dbReference type="Proteomes" id="UP001153737"/>
    </source>
</evidence>
<dbReference type="GO" id="GO:0005886">
    <property type="term" value="C:plasma membrane"/>
    <property type="evidence" value="ECO:0007669"/>
    <property type="project" value="TreeGrafter"/>
</dbReference>
<dbReference type="Proteomes" id="UP001153737">
    <property type="component" value="Chromosome 4"/>
</dbReference>
<feature type="transmembrane region" description="Helical" evidence="9">
    <location>
        <begin position="55"/>
        <end position="81"/>
    </location>
</feature>
<proteinExistence type="inferred from homology"/>
<protein>
    <recommendedName>
        <fullName evidence="10">SLC41A/MgtE integral membrane domain-containing protein</fullName>
    </recommendedName>
</protein>
<dbReference type="InterPro" id="IPR036739">
    <property type="entry name" value="SLC41_membr_dom_sf"/>
</dbReference>
<keyword evidence="7" id="KW-0406">Ion transport</keyword>
<evidence type="ECO:0000256" key="5">
    <source>
        <dbReference type="ARBA" id="ARBA00022842"/>
    </source>
</evidence>
<reference evidence="11" key="2">
    <citation type="submission" date="2022-10" db="EMBL/GenBank/DDBJ databases">
        <authorList>
            <consortium name="ENA_rothamsted_submissions"/>
            <consortium name="culmorum"/>
            <person name="King R."/>
        </authorList>
    </citation>
    <scope>NUCLEOTIDE SEQUENCE</scope>
</reference>
<feature type="transmembrane region" description="Helical" evidence="9">
    <location>
        <begin position="136"/>
        <end position="165"/>
    </location>
</feature>
<feature type="transmembrane region" description="Helical" evidence="9">
    <location>
        <begin position="171"/>
        <end position="202"/>
    </location>
</feature>
<feature type="domain" description="SLC41A/MgtE integral membrane" evidence="10">
    <location>
        <begin position="99"/>
        <end position="231"/>
    </location>
</feature>
<accession>A0A9N9SFP6</accession>
<evidence type="ECO:0000256" key="3">
    <source>
        <dbReference type="ARBA" id="ARBA00022448"/>
    </source>
</evidence>
<feature type="transmembrane region" description="Helical" evidence="9">
    <location>
        <begin position="369"/>
        <end position="389"/>
    </location>
</feature>
<keyword evidence="4 9" id="KW-0812">Transmembrane</keyword>
<feature type="transmembrane region" description="Helical" evidence="9">
    <location>
        <begin position="401"/>
        <end position="426"/>
    </location>
</feature>
<feature type="domain" description="SLC41A/MgtE integral membrane" evidence="10">
    <location>
        <begin position="312"/>
        <end position="454"/>
    </location>
</feature>
<feature type="transmembrane region" description="Helical" evidence="9">
    <location>
        <begin position="278"/>
        <end position="298"/>
    </location>
</feature>
<dbReference type="PANTHER" id="PTHR16228">
    <property type="entry name" value="DIVALENT CATION TRANSPORTER SOLUTE CARRIER FAMILY 41"/>
    <property type="match status" value="1"/>
</dbReference>
<dbReference type="FunFam" id="1.10.357.20:FF:000003">
    <property type="entry name" value="Uncharacterized protein, isoform B"/>
    <property type="match status" value="1"/>
</dbReference>
<feature type="transmembrane region" description="Helical" evidence="9">
    <location>
        <begin position="214"/>
        <end position="234"/>
    </location>
</feature>
<keyword evidence="8 9" id="KW-0472">Membrane</keyword>
<comment type="similarity">
    <text evidence="2">Belongs to the SLC41A transporter family.</text>
</comment>
<keyword evidence="5" id="KW-0460">Magnesium</keyword>
<dbReference type="InterPro" id="IPR006667">
    <property type="entry name" value="SLC41_membr_dom"/>
</dbReference>
<evidence type="ECO:0000256" key="9">
    <source>
        <dbReference type="SAM" id="Phobius"/>
    </source>
</evidence>
<organism evidence="11 12">
    <name type="scientific">Phaedon cochleariae</name>
    <name type="common">Mustard beetle</name>
    <dbReference type="NCBI Taxonomy" id="80249"/>
    <lineage>
        <taxon>Eukaryota</taxon>
        <taxon>Metazoa</taxon>
        <taxon>Ecdysozoa</taxon>
        <taxon>Arthropoda</taxon>
        <taxon>Hexapoda</taxon>
        <taxon>Insecta</taxon>
        <taxon>Pterygota</taxon>
        <taxon>Neoptera</taxon>
        <taxon>Endopterygota</taxon>
        <taxon>Coleoptera</taxon>
        <taxon>Polyphaga</taxon>
        <taxon>Cucujiformia</taxon>
        <taxon>Chrysomeloidea</taxon>
        <taxon>Chrysomelidae</taxon>
        <taxon>Chrysomelinae</taxon>
        <taxon>Chrysomelini</taxon>
        <taxon>Phaedon</taxon>
    </lineage>
</organism>
<feature type="transmembrane region" description="Helical" evidence="9">
    <location>
        <begin position="438"/>
        <end position="460"/>
    </location>
</feature>
<dbReference type="OrthoDB" id="5791097at2759"/>
<reference evidence="11" key="1">
    <citation type="submission" date="2022-01" db="EMBL/GenBank/DDBJ databases">
        <authorList>
            <person name="King R."/>
        </authorList>
    </citation>
    <scope>NUCLEOTIDE SEQUENCE</scope>
</reference>
<name>A0A9N9SFP6_PHACE</name>
<dbReference type="GO" id="GO:0008324">
    <property type="term" value="F:monoatomic cation transmembrane transporter activity"/>
    <property type="evidence" value="ECO:0007669"/>
    <property type="project" value="InterPro"/>
</dbReference>
<evidence type="ECO:0000256" key="2">
    <source>
        <dbReference type="ARBA" id="ARBA00009749"/>
    </source>
</evidence>
<gene>
    <name evidence="11" type="ORF">PHAECO_LOCUS8201</name>
</gene>
<dbReference type="PANTHER" id="PTHR16228:SF26">
    <property type="entry name" value="SOLUTE CARRIER FAMILY 41 MEMBER 1-LIKE PROTEIN"/>
    <property type="match status" value="1"/>
</dbReference>
<comment type="subcellular location">
    <subcellularLocation>
        <location evidence="1">Membrane</location>
        <topology evidence="1">Multi-pass membrane protein</topology>
    </subcellularLocation>
</comment>
<evidence type="ECO:0000313" key="11">
    <source>
        <dbReference type="EMBL" id="CAG9821134.1"/>
    </source>
</evidence>
<evidence type="ECO:0000256" key="1">
    <source>
        <dbReference type="ARBA" id="ARBA00004141"/>
    </source>
</evidence>
<evidence type="ECO:0000256" key="4">
    <source>
        <dbReference type="ARBA" id="ARBA00022692"/>
    </source>
</evidence>
<sequence length="471" mass="51866">MTVEISKSHKQGDLGTMGVYTIHGPDKMESFNKELAKHSLKSINSEKEKFEHEKWYTIAIQVCVPFFIAGCGTIGAGIVMANVTEYKVFKEVSALYVLVPALLGLKGNLDMCLASRLSTQANMGNMKSRNEMIKMVVGNILLVQVQSIVASCVVSVFAVSVSAIIRPNFDWIHTLLLATSSTLTATMSCFVLDMVLISIILIAKKLNLNPDNMATPMAASIGDVVSLIILSTWARLLFRIHDQYPWLMGLILGTYVIILLPIWILIVRKNEYTKEVLAKGWTPVIIALFISGSGGLILDHAVDNFNGYTVFQPIINGIGGNLVSVQASRTSTILHRTSFRGIIPPHTKQFVSPWTALVTGVLPAKTARILLLISIPGHIVFVLLADLIYNSGVTTVKVPFVMTYIVVGTTQLVLLLYICHIMVHTLWRYKMDPDNNAIPYLTSLGDLLGSSLLLVGFIFLKSINQEYQPDQ</sequence>
<feature type="transmembrane region" description="Helical" evidence="9">
    <location>
        <begin position="246"/>
        <end position="266"/>
    </location>
</feature>